<evidence type="ECO:0000313" key="4">
    <source>
        <dbReference type="Proteomes" id="UP000028302"/>
    </source>
</evidence>
<dbReference type="InterPro" id="IPR051803">
    <property type="entry name" value="TA_system_RelE-like_toxin"/>
</dbReference>
<dbReference type="Pfam" id="PF05016">
    <property type="entry name" value="ParE_toxin"/>
    <property type="match status" value="1"/>
</dbReference>
<sequence>MLPVVWRETARRQLAEIVAFIAEDNPPAARRLKERIEAVVVPLAQYPYLYPRGRVAGTRELVAHPNYLIVYKVAAERVEIVAVLHARRQYP</sequence>
<reference evidence="3 4" key="1">
    <citation type="submission" date="2013-03" db="EMBL/GenBank/DDBJ databases">
        <title>Salinisphaera hydrothermalis C41B8 Genome Sequencing.</title>
        <authorList>
            <person name="Li C."/>
            <person name="Lai Q."/>
            <person name="Shao Z."/>
        </authorList>
    </citation>
    <scope>NUCLEOTIDE SEQUENCE [LARGE SCALE GENOMIC DNA]</scope>
    <source>
        <strain evidence="3 4">C41B8</strain>
    </source>
</reference>
<dbReference type="PANTHER" id="PTHR33755:SF6">
    <property type="entry name" value="PLASMID STABILIZATION SYSTEM PROTEIN"/>
    <property type="match status" value="1"/>
</dbReference>
<protein>
    <submittedName>
        <fullName evidence="3">Plasmid stabilization system</fullName>
    </submittedName>
</protein>
<dbReference type="Gene3D" id="3.30.2310.20">
    <property type="entry name" value="RelE-like"/>
    <property type="match status" value="1"/>
</dbReference>
<organism evidence="3 4">
    <name type="scientific">Salinisphaera hydrothermalis (strain C41B8)</name>
    <dbReference type="NCBI Taxonomy" id="1304275"/>
    <lineage>
        <taxon>Bacteria</taxon>
        <taxon>Pseudomonadati</taxon>
        <taxon>Pseudomonadota</taxon>
        <taxon>Gammaproteobacteria</taxon>
        <taxon>Salinisphaerales</taxon>
        <taxon>Salinisphaeraceae</taxon>
        <taxon>Salinisphaera</taxon>
    </lineage>
</organism>
<dbReference type="PATRIC" id="fig|1304275.5.peg.1850"/>
<dbReference type="STRING" id="1304275.C41B8_09081"/>
<dbReference type="NCBIfam" id="TIGR02385">
    <property type="entry name" value="RelE_StbE"/>
    <property type="match status" value="1"/>
</dbReference>
<gene>
    <name evidence="3" type="ORF">C41B8_09081</name>
</gene>
<accession>A0A084ILD5</accession>
<name>A0A084ILD5_SALHC</name>
<keyword evidence="4" id="KW-1185">Reference proteome</keyword>
<evidence type="ECO:0000313" key="3">
    <source>
        <dbReference type="EMBL" id="KEZ77519.1"/>
    </source>
</evidence>
<dbReference type="EMBL" id="APNK01000011">
    <property type="protein sequence ID" value="KEZ77519.1"/>
    <property type="molecule type" value="Genomic_DNA"/>
</dbReference>
<dbReference type="OrthoDB" id="9798046at2"/>
<evidence type="ECO:0000256" key="1">
    <source>
        <dbReference type="ARBA" id="ARBA00006226"/>
    </source>
</evidence>
<dbReference type="RefSeq" id="WP_037336901.1">
    <property type="nucleotide sequence ID" value="NZ_APNK01000011.1"/>
</dbReference>
<dbReference type="InterPro" id="IPR007712">
    <property type="entry name" value="RelE/ParE_toxin"/>
</dbReference>
<dbReference type="PANTHER" id="PTHR33755">
    <property type="entry name" value="TOXIN PARE1-RELATED"/>
    <property type="match status" value="1"/>
</dbReference>
<dbReference type="InterPro" id="IPR035093">
    <property type="entry name" value="RelE/ParE_toxin_dom_sf"/>
</dbReference>
<dbReference type="eggNOG" id="COG3668">
    <property type="taxonomic scope" value="Bacteria"/>
</dbReference>
<evidence type="ECO:0000256" key="2">
    <source>
        <dbReference type="ARBA" id="ARBA00022649"/>
    </source>
</evidence>
<keyword evidence="2" id="KW-1277">Toxin-antitoxin system</keyword>
<dbReference type="Proteomes" id="UP000028302">
    <property type="component" value="Unassembled WGS sequence"/>
</dbReference>
<comment type="caution">
    <text evidence="3">The sequence shown here is derived from an EMBL/GenBank/DDBJ whole genome shotgun (WGS) entry which is preliminary data.</text>
</comment>
<dbReference type="AlphaFoldDB" id="A0A084ILD5"/>
<proteinExistence type="inferred from homology"/>
<comment type="similarity">
    <text evidence="1">Belongs to the RelE toxin family.</text>
</comment>